<dbReference type="EMBL" id="MZ502218">
    <property type="protein sequence ID" value="QXV92120.1"/>
    <property type="molecule type" value="Genomic_DNA"/>
</dbReference>
<keyword evidence="3" id="KW-0614">Plasmid</keyword>
<evidence type="ECO:0000313" key="2">
    <source>
        <dbReference type="EMBL" id="QXV92120.1"/>
    </source>
</evidence>
<dbReference type="InterPro" id="IPR034768">
    <property type="entry name" value="4FE4S_WBL"/>
</dbReference>
<dbReference type="GeneID" id="66860553"/>
<protein>
    <submittedName>
        <fullName evidence="3">WhiB family transcriptional regulator</fullName>
    </submittedName>
</protein>
<dbReference type="RefSeq" id="WP_003979032.1">
    <property type="nucleotide sequence ID" value="NZ_CP025552.1"/>
</dbReference>
<gene>
    <name evidence="2" type="ORF">M4018_083190</name>
    <name evidence="3" type="ORF">R6500_083190</name>
</gene>
<sequence>MSGLRTGTPNTAVVIADDRFPFPRTEAPTCCQADPGLFAIEEVTGRTARKKTLAKATLACSGCPVVTDCLKWALANEHLTPTGVWAATTARQRTVLRQGLERRLGPDWIGVVAEQDRRWQEKRRTGRLTPPTVRETVLARLERELIPTRPAPYEPWREPMTPARQEHNVAVLKAALTRAVA</sequence>
<organism evidence="3">
    <name type="scientific">Streptomyces rimosus</name>
    <dbReference type="NCBI Taxonomy" id="1927"/>
    <lineage>
        <taxon>Bacteria</taxon>
        <taxon>Bacillati</taxon>
        <taxon>Actinomycetota</taxon>
        <taxon>Actinomycetes</taxon>
        <taxon>Kitasatosporales</taxon>
        <taxon>Streptomycetaceae</taxon>
        <taxon>Streptomyces</taxon>
    </lineage>
</organism>
<dbReference type="EMBL" id="MZ502219">
    <property type="protein sequence ID" value="QXV92388.1"/>
    <property type="molecule type" value="Genomic_DNA"/>
</dbReference>
<proteinExistence type="predicted"/>
<dbReference type="Pfam" id="PF02467">
    <property type="entry name" value="Whib"/>
    <property type="match status" value="1"/>
</dbReference>
<evidence type="ECO:0000259" key="1">
    <source>
        <dbReference type="PROSITE" id="PS51674"/>
    </source>
</evidence>
<geneLocation type="plasmid" evidence="3">
    <name>pPZG101</name>
</geneLocation>
<feature type="domain" description="4Fe-4S Wbl-type" evidence="1">
    <location>
        <begin position="29"/>
        <end position="95"/>
    </location>
</feature>
<geneLocation type="plasmid" evidence="2">
    <name>unnamed</name>
</geneLocation>
<dbReference type="AlphaFoldDB" id="A0A8F7KWG6"/>
<reference evidence="3" key="1">
    <citation type="submission" date="2021-06" db="EMBL/GenBank/DDBJ databases">
        <authorList>
            <person name="Tome M."/>
            <person name="Jakse J."/>
            <person name="Slemc L."/>
            <person name="Garcia A.R."/>
            <person name="Petkovic H."/>
        </authorList>
    </citation>
    <scope>NUCLEOTIDE SEQUENCE</scope>
    <source>
        <plasmid evidence="3">pPZG101</plasmid>
        <plasmid evidence="2">unnamed</plasmid>
    </source>
</reference>
<accession>A0A8F7KWG6</accession>
<dbReference type="PROSITE" id="PS51674">
    <property type="entry name" value="4FE4S_WBL"/>
    <property type="match status" value="1"/>
</dbReference>
<dbReference type="OMA" id="CLKWALA"/>
<name>A0A8F7KWG6_STRRM</name>
<evidence type="ECO:0000313" key="3">
    <source>
        <dbReference type="EMBL" id="QXV92388.1"/>
    </source>
</evidence>